<proteinExistence type="predicted"/>
<feature type="transmembrane region" description="Helical" evidence="1">
    <location>
        <begin position="63"/>
        <end position="79"/>
    </location>
</feature>
<organism evidence="2 3">
    <name type="scientific">Caulobacter segnis</name>
    <dbReference type="NCBI Taxonomy" id="88688"/>
    <lineage>
        <taxon>Bacteria</taxon>
        <taxon>Pseudomonadati</taxon>
        <taxon>Pseudomonadota</taxon>
        <taxon>Alphaproteobacteria</taxon>
        <taxon>Caulobacterales</taxon>
        <taxon>Caulobacteraceae</taxon>
        <taxon>Caulobacter</taxon>
    </lineage>
</organism>
<feature type="transmembrane region" description="Helical" evidence="1">
    <location>
        <begin position="6"/>
        <end position="27"/>
    </location>
</feature>
<keyword evidence="1" id="KW-1133">Transmembrane helix</keyword>
<gene>
    <name evidence="2" type="ORF">MZV50_23530</name>
</gene>
<feature type="transmembrane region" description="Helical" evidence="1">
    <location>
        <begin position="34"/>
        <end position="51"/>
    </location>
</feature>
<dbReference type="EMBL" id="CP096040">
    <property type="protein sequence ID" value="USQ95483.1"/>
    <property type="molecule type" value="Genomic_DNA"/>
</dbReference>
<reference evidence="2 3" key="1">
    <citation type="submission" date="2022-04" db="EMBL/GenBank/DDBJ databases">
        <title>Genome sequence of soybean root-associated Caulobacter segnis RL271.</title>
        <authorList>
            <person name="Longley R."/>
            <person name="Bonito G."/>
            <person name="Trigodet F."/>
            <person name="Crosson S."/>
            <person name="Fiebig A."/>
        </authorList>
    </citation>
    <scope>NUCLEOTIDE SEQUENCE [LARGE SCALE GENOMIC DNA]</scope>
    <source>
        <strain evidence="2 3">RL271</strain>
    </source>
</reference>
<keyword evidence="1" id="KW-0472">Membrane</keyword>
<sequence length="247" mass="26462">MDLSQLDVITRVAGATLLLALSALLARDARTRRLAAYFAPMAPCLAGFLAGDTPGHTLRLGGPLGHAAVFLWWFGLASFDPTFRPCGGVLAAGLAWLAVASADRGLLGPALESKGLSWALIALGLGMIGDLFWRLVRDRAGDLVDERRRARILVLVVMGLDWRPQSFTIIQNTALLAFAAWLALRLLPVPAPGAGAAAAAALPARGEEARLTERLRVLVEVEKAHLEPDLTFADFARRMSAPERTVR</sequence>
<dbReference type="Proteomes" id="UP001057520">
    <property type="component" value="Chromosome"/>
</dbReference>
<feature type="transmembrane region" description="Helical" evidence="1">
    <location>
        <begin position="115"/>
        <end position="133"/>
    </location>
</feature>
<protein>
    <submittedName>
        <fullName evidence="2">AraC family transcriptional regulator</fullName>
    </submittedName>
</protein>
<keyword evidence="1" id="KW-0812">Transmembrane</keyword>
<name>A0ABY4ZRQ2_9CAUL</name>
<keyword evidence="3" id="KW-1185">Reference proteome</keyword>
<evidence type="ECO:0000313" key="2">
    <source>
        <dbReference type="EMBL" id="USQ95483.1"/>
    </source>
</evidence>
<evidence type="ECO:0000256" key="1">
    <source>
        <dbReference type="SAM" id="Phobius"/>
    </source>
</evidence>
<feature type="transmembrane region" description="Helical" evidence="1">
    <location>
        <begin position="86"/>
        <end position="103"/>
    </location>
</feature>
<accession>A0ABY4ZRQ2</accession>
<evidence type="ECO:0000313" key="3">
    <source>
        <dbReference type="Proteomes" id="UP001057520"/>
    </source>
</evidence>